<keyword evidence="5" id="KW-0456">Lyase</keyword>
<dbReference type="Proteomes" id="UP000248961">
    <property type="component" value="Unassembled WGS sequence"/>
</dbReference>
<dbReference type="GO" id="GO:0004586">
    <property type="term" value="F:ornithine decarboxylase activity"/>
    <property type="evidence" value="ECO:0007669"/>
    <property type="project" value="TreeGrafter"/>
</dbReference>
<comment type="similarity">
    <text evidence="2">Belongs to the Orn/Lys/Arg decarboxylase class-II family.</text>
</comment>
<keyword evidence="4" id="KW-0663">Pyridoxal phosphate</keyword>
<feature type="non-terminal residue" evidence="7">
    <location>
        <position position="1"/>
    </location>
</feature>
<dbReference type="PANTHER" id="PTHR11482">
    <property type="entry name" value="ARGININE/DIAMINOPIMELATE/ORNITHINE DECARBOXYLASE"/>
    <property type="match status" value="1"/>
</dbReference>
<dbReference type="InterPro" id="IPR029066">
    <property type="entry name" value="PLP-binding_barrel"/>
</dbReference>
<feature type="non-terminal residue" evidence="7">
    <location>
        <position position="109"/>
    </location>
</feature>
<evidence type="ECO:0000256" key="3">
    <source>
        <dbReference type="ARBA" id="ARBA00022793"/>
    </source>
</evidence>
<gene>
    <name evidence="7" type="ORF">BO97DRAFT_310078</name>
</gene>
<dbReference type="InterPro" id="IPR002433">
    <property type="entry name" value="Orn_de-COase"/>
</dbReference>
<evidence type="ECO:0000256" key="1">
    <source>
        <dbReference type="ARBA" id="ARBA00001933"/>
    </source>
</evidence>
<evidence type="ECO:0000256" key="4">
    <source>
        <dbReference type="ARBA" id="ARBA00022898"/>
    </source>
</evidence>
<feature type="domain" description="Orn/DAP/Arg decarboxylase 2 N-terminal" evidence="6">
    <location>
        <begin position="1"/>
        <end position="108"/>
    </location>
</feature>
<dbReference type="EMBL" id="KZ824303">
    <property type="protein sequence ID" value="RAL09472.1"/>
    <property type="molecule type" value="Genomic_DNA"/>
</dbReference>
<name>A0A395HNE4_ASPHC</name>
<dbReference type="GeneID" id="37195496"/>
<evidence type="ECO:0000256" key="2">
    <source>
        <dbReference type="ARBA" id="ARBA00008872"/>
    </source>
</evidence>
<evidence type="ECO:0000313" key="8">
    <source>
        <dbReference type="Proteomes" id="UP000248961"/>
    </source>
</evidence>
<evidence type="ECO:0000256" key="5">
    <source>
        <dbReference type="ARBA" id="ARBA00023239"/>
    </source>
</evidence>
<dbReference type="Pfam" id="PF02784">
    <property type="entry name" value="Orn_Arg_deC_N"/>
    <property type="match status" value="1"/>
</dbReference>
<keyword evidence="8" id="KW-1185">Reference proteome</keyword>
<dbReference type="RefSeq" id="XP_025548626.1">
    <property type="nucleotide sequence ID" value="XM_025691207.1"/>
</dbReference>
<dbReference type="STRING" id="1450537.A0A395HNE4"/>
<protein>
    <recommendedName>
        <fullName evidence="6">Orn/DAP/Arg decarboxylase 2 N-terminal domain-containing protein</fullName>
    </recommendedName>
</protein>
<sequence>CKAESLITFAADNGVRLMTFDDEDEPHKIKRCAPNARVILRIFTDDPSSKLRPSQKFGTPLHTTSGLLQLAKSLGRDVAGFIFRAGSNSRELLVYPRSVADARLVYDEA</sequence>
<dbReference type="Gene3D" id="3.20.20.10">
    <property type="entry name" value="Alanine racemase"/>
    <property type="match status" value="1"/>
</dbReference>
<dbReference type="OrthoDB" id="5034579at2759"/>
<dbReference type="AlphaFoldDB" id="A0A395HNE4"/>
<dbReference type="SUPFAM" id="SSF51419">
    <property type="entry name" value="PLP-binding barrel"/>
    <property type="match status" value="1"/>
</dbReference>
<keyword evidence="3" id="KW-0210">Decarboxylase</keyword>
<evidence type="ECO:0000259" key="6">
    <source>
        <dbReference type="Pfam" id="PF02784"/>
    </source>
</evidence>
<comment type="cofactor">
    <cofactor evidence="1">
        <name>pyridoxal 5'-phosphate</name>
        <dbReference type="ChEBI" id="CHEBI:597326"/>
    </cofactor>
</comment>
<accession>A0A395HNE4</accession>
<dbReference type="GO" id="GO:0005737">
    <property type="term" value="C:cytoplasm"/>
    <property type="evidence" value="ECO:0007669"/>
    <property type="project" value="TreeGrafter"/>
</dbReference>
<proteinExistence type="inferred from homology"/>
<evidence type="ECO:0000313" key="7">
    <source>
        <dbReference type="EMBL" id="RAL09472.1"/>
    </source>
</evidence>
<dbReference type="GO" id="GO:0033387">
    <property type="term" value="P:putrescine biosynthetic process from arginine, via ornithine"/>
    <property type="evidence" value="ECO:0007669"/>
    <property type="project" value="TreeGrafter"/>
</dbReference>
<organism evidence="7 8">
    <name type="scientific">Aspergillus homomorphus (strain CBS 101889)</name>
    <dbReference type="NCBI Taxonomy" id="1450537"/>
    <lineage>
        <taxon>Eukaryota</taxon>
        <taxon>Fungi</taxon>
        <taxon>Dikarya</taxon>
        <taxon>Ascomycota</taxon>
        <taxon>Pezizomycotina</taxon>
        <taxon>Eurotiomycetes</taxon>
        <taxon>Eurotiomycetidae</taxon>
        <taxon>Eurotiales</taxon>
        <taxon>Aspergillaceae</taxon>
        <taxon>Aspergillus</taxon>
        <taxon>Aspergillus subgen. Circumdati</taxon>
    </lineage>
</organism>
<reference evidence="7 8" key="1">
    <citation type="submission" date="2018-02" db="EMBL/GenBank/DDBJ databases">
        <title>The genomes of Aspergillus section Nigri reveals drivers in fungal speciation.</title>
        <authorList>
            <consortium name="DOE Joint Genome Institute"/>
            <person name="Vesth T.C."/>
            <person name="Nybo J."/>
            <person name="Theobald S."/>
            <person name="Brandl J."/>
            <person name="Frisvad J.C."/>
            <person name="Nielsen K.F."/>
            <person name="Lyhne E.K."/>
            <person name="Kogle M.E."/>
            <person name="Kuo A."/>
            <person name="Riley R."/>
            <person name="Clum A."/>
            <person name="Nolan M."/>
            <person name="Lipzen A."/>
            <person name="Salamov A."/>
            <person name="Henrissat B."/>
            <person name="Wiebenga A."/>
            <person name="De vries R.P."/>
            <person name="Grigoriev I.V."/>
            <person name="Mortensen U.H."/>
            <person name="Andersen M.R."/>
            <person name="Baker S.E."/>
        </authorList>
    </citation>
    <scope>NUCLEOTIDE SEQUENCE [LARGE SCALE GENOMIC DNA]</scope>
    <source>
        <strain evidence="7 8">CBS 101889</strain>
    </source>
</reference>
<dbReference type="InterPro" id="IPR022644">
    <property type="entry name" value="De-COase2_N"/>
</dbReference>
<dbReference type="VEuPathDB" id="FungiDB:BO97DRAFT_310078"/>
<dbReference type="PANTHER" id="PTHR11482:SF6">
    <property type="entry name" value="ORNITHINE DECARBOXYLASE 1-RELATED"/>
    <property type="match status" value="1"/>
</dbReference>